<dbReference type="AlphaFoldDB" id="A0A814Q1U1"/>
<dbReference type="EMBL" id="CAJNOT010000942">
    <property type="protein sequence ID" value="CAF1114139.1"/>
    <property type="molecule type" value="Genomic_DNA"/>
</dbReference>
<organism evidence="1 2">
    <name type="scientific">Rotaria sordida</name>
    <dbReference type="NCBI Taxonomy" id="392033"/>
    <lineage>
        <taxon>Eukaryota</taxon>
        <taxon>Metazoa</taxon>
        <taxon>Spiralia</taxon>
        <taxon>Gnathifera</taxon>
        <taxon>Rotifera</taxon>
        <taxon>Eurotatoria</taxon>
        <taxon>Bdelloidea</taxon>
        <taxon>Philodinida</taxon>
        <taxon>Philodinidae</taxon>
        <taxon>Rotaria</taxon>
    </lineage>
</organism>
<dbReference type="Proteomes" id="UP000663864">
    <property type="component" value="Unassembled WGS sequence"/>
</dbReference>
<name>A0A814Q1U1_9BILA</name>
<evidence type="ECO:0000313" key="2">
    <source>
        <dbReference type="Proteomes" id="UP000663864"/>
    </source>
</evidence>
<dbReference type="SUPFAM" id="SSF51556">
    <property type="entry name" value="Metallo-dependent hydrolases"/>
    <property type="match status" value="1"/>
</dbReference>
<dbReference type="InterPro" id="IPR032466">
    <property type="entry name" value="Metal_Hydrolase"/>
</dbReference>
<protein>
    <submittedName>
        <fullName evidence="1">Uncharacterized protein</fullName>
    </submittedName>
</protein>
<evidence type="ECO:0000313" key="1">
    <source>
        <dbReference type="EMBL" id="CAF1114139.1"/>
    </source>
</evidence>
<gene>
    <name evidence="1" type="ORF">ZHD862_LOCUS18279</name>
</gene>
<dbReference type="Gene3D" id="3.20.20.140">
    <property type="entry name" value="Metal-dependent hydrolases"/>
    <property type="match status" value="1"/>
</dbReference>
<accession>A0A814Q1U1</accession>
<reference evidence="1" key="1">
    <citation type="submission" date="2021-02" db="EMBL/GenBank/DDBJ databases">
        <authorList>
            <person name="Nowell W R."/>
        </authorList>
    </citation>
    <scope>NUCLEOTIDE SEQUENCE</scope>
</reference>
<sequence>MGYPYCPFVAWPFRKYITERRQENRHFGLHIHCGENVPFADNDAGAYRHFIAHMYIVFRCLRFLQGKLEYGVRVGHGIAFARILSDSMSPFTHRKSSVLLAEMKEHAEHILKNTVFEINITSNEYLLGQALREGDHHQTIRLDALTEREIPIILSTDDDGIWPIDHCPSKHPGHHSLVAEYCRAFSLSLITSHEQLEKMLYNTNRNRITLIDDNHISNEILMHMPRLDTFKFYISIKIHRNNLIDYLSKDNIRKSFSNIKYQQVDCIVNDANDIITYQIFSLPFMFDCLKSIGNIFSSIIFNHVRRLTVYNDVPFRHEFFHRIA</sequence>
<proteinExistence type="predicted"/>
<comment type="caution">
    <text evidence="1">The sequence shown here is derived from an EMBL/GenBank/DDBJ whole genome shotgun (WGS) entry which is preliminary data.</text>
</comment>